<feature type="active site" evidence="6">
    <location>
        <position position="86"/>
    </location>
</feature>
<dbReference type="OrthoDB" id="9802919at2"/>
<dbReference type="PRINTS" id="PR00727">
    <property type="entry name" value="LEADERPTASE"/>
</dbReference>
<evidence type="ECO:0000313" key="10">
    <source>
        <dbReference type="EMBL" id="PEG28979.1"/>
    </source>
</evidence>
<dbReference type="Proteomes" id="UP000220840">
    <property type="component" value="Unassembled WGS sequence"/>
</dbReference>
<dbReference type="EC" id="3.4.21.89" evidence="4 7"/>
<evidence type="ECO:0000256" key="7">
    <source>
        <dbReference type="RuleBase" id="RU362042"/>
    </source>
</evidence>
<dbReference type="InterPro" id="IPR019533">
    <property type="entry name" value="Peptidase_S26"/>
</dbReference>
<dbReference type="InterPro" id="IPR036286">
    <property type="entry name" value="LexA/Signal_pep-like_sf"/>
</dbReference>
<sequence>MENESFLKEKESFFREWIVPIIAAIFIAVLINKFIFFNVTVPTGSMIPTINKDDRFMVTRIYNTNNIERGDIIVFYSDELQKLLIKRAIGLPGDHIEINNGQVKVNGDILNEGYVKNNDDYNGTFDVPEGKFFFLGDNRADSWDARRWINPYIDASQIKGEARVRFYPFNNIKFFK</sequence>
<dbReference type="SUPFAM" id="SSF51306">
    <property type="entry name" value="LexA/Signal peptidase"/>
    <property type="match status" value="1"/>
</dbReference>
<reference evidence="10 11" key="1">
    <citation type="submission" date="2017-10" db="EMBL/GenBank/DDBJ databases">
        <title>Effective Description of Clostridium neonatale sp. nov. linked to necrotizing enterocolitis in neonates and a clarification of species assignable to the genus Clostridium (Prazmowski 1880) emend. Lawson and Rainey 2016.</title>
        <authorList>
            <person name="Bernard K."/>
            <person name="Burdz T."/>
            <person name="Wiebe D."/>
            <person name="Balcewich B."/>
            <person name="Alfa M."/>
            <person name="Bernier A.-M."/>
        </authorList>
    </citation>
    <scope>NUCLEOTIDE SEQUENCE [LARGE SCALE GENOMIC DNA]</scope>
    <source>
        <strain evidence="10 11">LCDC99A005</strain>
    </source>
</reference>
<evidence type="ECO:0000256" key="4">
    <source>
        <dbReference type="ARBA" id="ARBA00013208"/>
    </source>
</evidence>
<keyword evidence="5 7" id="KW-0378">Hydrolase</keyword>
<evidence type="ECO:0000256" key="5">
    <source>
        <dbReference type="ARBA" id="ARBA00022801"/>
    </source>
</evidence>
<dbReference type="PANTHER" id="PTHR43390:SF1">
    <property type="entry name" value="CHLOROPLAST PROCESSING PEPTIDASE"/>
    <property type="match status" value="1"/>
</dbReference>
<dbReference type="STRING" id="137838.GCA_001458595_00154"/>
<evidence type="ECO:0000259" key="8">
    <source>
        <dbReference type="Pfam" id="PF10502"/>
    </source>
</evidence>
<dbReference type="RefSeq" id="WP_058293165.1">
    <property type="nucleotide sequence ID" value="NZ_CAKJVD010000005.1"/>
</dbReference>
<dbReference type="InterPro" id="IPR000223">
    <property type="entry name" value="Pept_S26A_signal_pept_1"/>
</dbReference>
<dbReference type="Pfam" id="PF10502">
    <property type="entry name" value="Peptidase_S26"/>
    <property type="match status" value="1"/>
</dbReference>
<keyword evidence="7" id="KW-0812">Transmembrane</keyword>
<comment type="catalytic activity">
    <reaction evidence="1 7">
        <text>Cleavage of hydrophobic, N-terminal signal or leader sequences from secreted and periplasmic proteins.</text>
        <dbReference type="EC" id="3.4.21.89"/>
    </reaction>
</comment>
<dbReference type="GO" id="GO:0009003">
    <property type="term" value="F:signal peptidase activity"/>
    <property type="evidence" value="ECO:0007669"/>
    <property type="project" value="UniProtKB-EC"/>
</dbReference>
<evidence type="ECO:0000256" key="1">
    <source>
        <dbReference type="ARBA" id="ARBA00000677"/>
    </source>
</evidence>
<dbReference type="Proteomes" id="UP001189143">
    <property type="component" value="Unassembled WGS sequence"/>
</dbReference>
<evidence type="ECO:0000313" key="9">
    <source>
        <dbReference type="EMBL" id="CAI3585133.1"/>
    </source>
</evidence>
<dbReference type="GO" id="GO:0006465">
    <property type="term" value="P:signal peptide processing"/>
    <property type="evidence" value="ECO:0007669"/>
    <property type="project" value="InterPro"/>
</dbReference>
<dbReference type="GeneID" id="68875383"/>
<protein>
    <recommendedName>
        <fullName evidence="4 7">Signal peptidase I</fullName>
        <ecNumber evidence="4 7">3.4.21.89</ecNumber>
    </recommendedName>
</protein>
<evidence type="ECO:0000256" key="3">
    <source>
        <dbReference type="ARBA" id="ARBA00009370"/>
    </source>
</evidence>
<keyword evidence="7" id="KW-0645">Protease</keyword>
<evidence type="ECO:0000256" key="2">
    <source>
        <dbReference type="ARBA" id="ARBA00004401"/>
    </source>
</evidence>
<feature type="active site" evidence="6">
    <location>
        <position position="45"/>
    </location>
</feature>
<dbReference type="InterPro" id="IPR019757">
    <property type="entry name" value="Pept_S26A_signal_pept_1_Lys-AS"/>
</dbReference>
<reference evidence="9" key="2">
    <citation type="submission" date="2022-10" db="EMBL/GenBank/DDBJ databases">
        <authorList>
            <person name="Aires J."/>
            <person name="Mesa V."/>
        </authorList>
    </citation>
    <scope>NUCLEOTIDE SEQUENCE</scope>
    <source>
        <strain evidence="9">Clostridium neonatale JD116</strain>
    </source>
</reference>
<dbReference type="CDD" id="cd06530">
    <property type="entry name" value="S26_SPase_I"/>
    <property type="match status" value="1"/>
</dbReference>
<dbReference type="PANTHER" id="PTHR43390">
    <property type="entry name" value="SIGNAL PEPTIDASE I"/>
    <property type="match status" value="1"/>
</dbReference>
<dbReference type="GO" id="GO:0005886">
    <property type="term" value="C:plasma membrane"/>
    <property type="evidence" value="ECO:0007669"/>
    <property type="project" value="UniProtKB-SubCell"/>
</dbReference>
<dbReference type="Gene3D" id="2.10.109.10">
    <property type="entry name" value="Umud Fragment, subunit A"/>
    <property type="match status" value="1"/>
</dbReference>
<dbReference type="EMBL" id="CAMTCP010000199">
    <property type="protein sequence ID" value="CAI3585133.1"/>
    <property type="molecule type" value="Genomic_DNA"/>
</dbReference>
<feature type="domain" description="Peptidase S26" evidence="8">
    <location>
        <begin position="15"/>
        <end position="167"/>
    </location>
</feature>
<feature type="transmembrane region" description="Helical" evidence="7">
    <location>
        <begin position="17"/>
        <end position="36"/>
    </location>
</feature>
<evidence type="ECO:0000313" key="11">
    <source>
        <dbReference type="Proteomes" id="UP000220840"/>
    </source>
</evidence>
<dbReference type="AlphaFoldDB" id="A0A2A7MBL6"/>
<keyword evidence="7" id="KW-0472">Membrane</keyword>
<evidence type="ECO:0000256" key="6">
    <source>
        <dbReference type="PIRSR" id="PIRSR600223-1"/>
    </source>
</evidence>
<dbReference type="NCBIfam" id="TIGR02227">
    <property type="entry name" value="sigpep_I_bact"/>
    <property type="match status" value="1"/>
</dbReference>
<dbReference type="EMBL" id="PDCJ01000006">
    <property type="protein sequence ID" value="PEG28979.1"/>
    <property type="molecule type" value="Genomic_DNA"/>
</dbReference>
<proteinExistence type="inferred from homology"/>
<keyword evidence="7" id="KW-1133">Transmembrane helix</keyword>
<keyword evidence="11" id="KW-1185">Reference proteome</keyword>
<comment type="subcellular location">
    <subcellularLocation>
        <location evidence="2">Cell membrane</location>
        <topology evidence="2">Single-pass type II membrane protein</topology>
    </subcellularLocation>
    <subcellularLocation>
        <location evidence="7">Membrane</location>
        <topology evidence="7">Single-pass type II membrane protein</topology>
    </subcellularLocation>
</comment>
<dbReference type="PROSITE" id="PS00760">
    <property type="entry name" value="SPASE_I_2"/>
    <property type="match status" value="1"/>
</dbReference>
<organism evidence="10 11">
    <name type="scientific">Clostridium neonatale</name>
    <dbReference type="NCBI Taxonomy" id="137838"/>
    <lineage>
        <taxon>Bacteria</taxon>
        <taxon>Bacillati</taxon>
        <taxon>Bacillota</taxon>
        <taxon>Clostridia</taxon>
        <taxon>Eubacteriales</taxon>
        <taxon>Clostridiaceae</taxon>
        <taxon>Clostridium</taxon>
    </lineage>
</organism>
<gene>
    <name evidence="10" type="primary">lepB</name>
    <name evidence="9" type="ORF">CNEO2_270039</name>
    <name evidence="10" type="ORF">CQ394_20230</name>
</gene>
<dbReference type="GO" id="GO:0004252">
    <property type="term" value="F:serine-type endopeptidase activity"/>
    <property type="evidence" value="ECO:0007669"/>
    <property type="project" value="InterPro"/>
</dbReference>
<comment type="similarity">
    <text evidence="3 7">Belongs to the peptidase S26 family.</text>
</comment>
<accession>A0A2A7MBL6</accession>
<comment type="caution">
    <text evidence="10">The sequence shown here is derived from an EMBL/GenBank/DDBJ whole genome shotgun (WGS) entry which is preliminary data.</text>
</comment>
<name>A0A2A7MBL6_9CLOT</name>